<proteinExistence type="predicted"/>
<protein>
    <submittedName>
        <fullName evidence="2">Uncharacterized protein</fullName>
    </submittedName>
</protein>
<keyword evidence="3" id="KW-1185">Reference proteome</keyword>
<sequence length="70" mass="7392">MGRMWSAGHGRALLGVTDATRTGGTRQGARPLRMRHPAGQPAGCAREASRISASWAALTRGTSGFITRRS</sequence>
<accession>A0ABN1Z8R2</accession>
<feature type="region of interest" description="Disordered" evidence="1">
    <location>
        <begin position="1"/>
        <end position="42"/>
    </location>
</feature>
<comment type="caution">
    <text evidence="2">The sequence shown here is derived from an EMBL/GenBank/DDBJ whole genome shotgun (WGS) entry which is preliminary data.</text>
</comment>
<dbReference type="Proteomes" id="UP001500973">
    <property type="component" value="Unassembled WGS sequence"/>
</dbReference>
<reference evidence="2 3" key="1">
    <citation type="journal article" date="2019" name="Int. J. Syst. Evol. Microbiol.">
        <title>The Global Catalogue of Microorganisms (GCM) 10K type strain sequencing project: providing services to taxonomists for standard genome sequencing and annotation.</title>
        <authorList>
            <consortium name="The Broad Institute Genomics Platform"/>
            <consortium name="The Broad Institute Genome Sequencing Center for Infectious Disease"/>
            <person name="Wu L."/>
            <person name="Ma J."/>
        </authorList>
    </citation>
    <scope>NUCLEOTIDE SEQUENCE [LARGE SCALE GENOMIC DNA]</scope>
    <source>
        <strain evidence="2 3">JCM 11756</strain>
    </source>
</reference>
<evidence type="ECO:0000313" key="3">
    <source>
        <dbReference type="Proteomes" id="UP001500973"/>
    </source>
</evidence>
<gene>
    <name evidence="2" type="ORF">GCM10009601_62410</name>
</gene>
<name>A0ABN1Z8R2_9ACTN</name>
<dbReference type="EMBL" id="BAAAIZ010000135">
    <property type="protein sequence ID" value="GAA1435802.1"/>
    <property type="molecule type" value="Genomic_DNA"/>
</dbReference>
<evidence type="ECO:0000313" key="2">
    <source>
        <dbReference type="EMBL" id="GAA1435802.1"/>
    </source>
</evidence>
<organism evidence="2 3">
    <name type="scientific">Streptomyces thermospinosisporus</name>
    <dbReference type="NCBI Taxonomy" id="161482"/>
    <lineage>
        <taxon>Bacteria</taxon>
        <taxon>Bacillati</taxon>
        <taxon>Actinomycetota</taxon>
        <taxon>Actinomycetes</taxon>
        <taxon>Kitasatosporales</taxon>
        <taxon>Streptomycetaceae</taxon>
        <taxon>Streptomyces</taxon>
    </lineage>
</organism>
<evidence type="ECO:0000256" key="1">
    <source>
        <dbReference type="SAM" id="MobiDB-lite"/>
    </source>
</evidence>